<comment type="caution">
    <text evidence="1">The sequence shown here is derived from an EMBL/GenBank/DDBJ whole genome shotgun (WGS) entry which is preliminary data.</text>
</comment>
<evidence type="ECO:0000313" key="2">
    <source>
        <dbReference type="Proteomes" id="UP001244207"/>
    </source>
</evidence>
<dbReference type="Proteomes" id="UP001244207">
    <property type="component" value="Unassembled WGS sequence"/>
</dbReference>
<keyword evidence="2" id="KW-1185">Reference proteome</keyword>
<accession>A0AAD8XEK0</accession>
<protein>
    <submittedName>
        <fullName evidence="1">Uncharacterized protein</fullName>
    </submittedName>
</protein>
<reference evidence="1" key="1">
    <citation type="submission" date="2021-12" db="EMBL/GenBank/DDBJ databases">
        <title>Comparative genomics, transcriptomics and evolutionary studies reveal genomic signatures of adaptation to plant cell wall in hemibiotrophic fungi.</title>
        <authorList>
            <consortium name="DOE Joint Genome Institute"/>
            <person name="Baroncelli R."/>
            <person name="Diaz J.F."/>
            <person name="Benocci T."/>
            <person name="Peng M."/>
            <person name="Battaglia E."/>
            <person name="Haridas S."/>
            <person name="Andreopoulos W."/>
            <person name="Labutti K."/>
            <person name="Pangilinan J."/>
            <person name="Floch G.L."/>
            <person name="Makela M.R."/>
            <person name="Henrissat B."/>
            <person name="Grigoriev I.V."/>
            <person name="Crouch J.A."/>
            <person name="De Vries R.P."/>
            <person name="Sukno S.A."/>
            <person name="Thon M.R."/>
        </authorList>
    </citation>
    <scope>NUCLEOTIDE SEQUENCE</scope>
    <source>
        <strain evidence="1">CBS 112980</strain>
    </source>
</reference>
<dbReference type="RefSeq" id="XP_060361883.1">
    <property type="nucleotide sequence ID" value="XM_060512908.1"/>
</dbReference>
<sequence length="177" mass="19333">MLGDNPALHHTALTHPARLLTGPPIDRWLCKGVTDVKRWELLATTVSRPQALEKGPDPEISLHLPAGSFDISKSCVDDGSLEHRMSQEAPRGKATCDDLLSPNIFSHETGVLLVTISNLAWSKAASDHRMGKNNVQSFLQGGVWPRGSTFVIDNHARAKPYRSQLETPGFYVSNGLS</sequence>
<dbReference type="EMBL" id="JAHMHS010000089">
    <property type="protein sequence ID" value="KAK1720372.1"/>
    <property type="molecule type" value="Genomic_DNA"/>
</dbReference>
<proteinExistence type="predicted"/>
<dbReference type="AlphaFoldDB" id="A0AAD8XEK0"/>
<name>A0AAD8XEK0_GLOAC</name>
<evidence type="ECO:0000313" key="1">
    <source>
        <dbReference type="EMBL" id="KAK1720372.1"/>
    </source>
</evidence>
<organism evidence="1 2">
    <name type="scientific">Glomerella acutata</name>
    <name type="common">Colletotrichum acutatum</name>
    <dbReference type="NCBI Taxonomy" id="27357"/>
    <lineage>
        <taxon>Eukaryota</taxon>
        <taxon>Fungi</taxon>
        <taxon>Dikarya</taxon>
        <taxon>Ascomycota</taxon>
        <taxon>Pezizomycotina</taxon>
        <taxon>Sordariomycetes</taxon>
        <taxon>Hypocreomycetidae</taxon>
        <taxon>Glomerellales</taxon>
        <taxon>Glomerellaceae</taxon>
        <taxon>Colletotrichum</taxon>
        <taxon>Colletotrichum acutatum species complex</taxon>
    </lineage>
</organism>
<gene>
    <name evidence="1" type="ORF">BDZ83DRAFT_733068</name>
</gene>
<dbReference type="GeneID" id="85396806"/>